<dbReference type="InterPro" id="IPR036280">
    <property type="entry name" value="Multihaem_cyt_sf"/>
</dbReference>
<organism evidence="1 2">
    <name type="scientific">Candidatus Methanoperedens nitratireducens</name>
    <dbReference type="NCBI Taxonomy" id="1392998"/>
    <lineage>
        <taxon>Archaea</taxon>
        <taxon>Methanobacteriati</taxon>
        <taxon>Methanobacteriota</taxon>
        <taxon>Stenosarchaea group</taxon>
        <taxon>Methanomicrobia</taxon>
        <taxon>Methanosarcinales</taxon>
        <taxon>ANME-2 cluster</taxon>
        <taxon>Candidatus Methanoperedentaceae</taxon>
        <taxon>Candidatus Methanoperedens</taxon>
    </lineage>
</organism>
<protein>
    <submittedName>
        <fullName evidence="1">Uncharacterized protein</fullName>
    </submittedName>
</protein>
<evidence type="ECO:0000313" key="1">
    <source>
        <dbReference type="EMBL" id="SNQ61560.1"/>
    </source>
</evidence>
<dbReference type="OrthoDB" id="150619at2157"/>
<name>A0A284VQJ2_9EURY</name>
<evidence type="ECO:0000313" key="2">
    <source>
        <dbReference type="Proteomes" id="UP000218615"/>
    </source>
</evidence>
<keyword evidence="2" id="KW-1185">Reference proteome</keyword>
<dbReference type="Proteomes" id="UP000218615">
    <property type="component" value="Unassembled WGS sequence"/>
</dbReference>
<reference evidence="2" key="1">
    <citation type="submission" date="2017-06" db="EMBL/GenBank/DDBJ databases">
        <authorList>
            <person name="Cremers G."/>
        </authorList>
    </citation>
    <scope>NUCLEOTIDE SEQUENCE [LARGE SCALE GENOMIC DNA]</scope>
</reference>
<accession>A0A284VQJ2</accession>
<dbReference type="RefSeq" id="WP_096206229.1">
    <property type="nucleotide sequence ID" value="NZ_FZMP01000185.1"/>
</dbReference>
<proteinExistence type="predicted"/>
<dbReference type="SUPFAM" id="SSF48695">
    <property type="entry name" value="Multiheme cytochromes"/>
    <property type="match status" value="1"/>
</dbReference>
<gene>
    <name evidence="1" type="ORF">MNV_40028</name>
</gene>
<dbReference type="AlphaFoldDB" id="A0A284VQJ2"/>
<sequence length="146" mass="16317">MDKRIVLIFIIFGALFLVTAFKTYAVFSGGHAIYENKTTAPEFCIKCHPDKISFVNESVHRNAGCICHGYNPNASSLYNINLAHNLTKQIYCTNCHTNYSVATGDIIIHQDENVIISGINQSAHYIIPKGNKAPVYDRARQYFNGS</sequence>
<dbReference type="EMBL" id="FZMP01000185">
    <property type="protein sequence ID" value="SNQ61560.1"/>
    <property type="molecule type" value="Genomic_DNA"/>
</dbReference>